<keyword evidence="2" id="KW-1185">Reference proteome</keyword>
<dbReference type="Proteomes" id="UP001464923">
    <property type="component" value="Unassembled WGS sequence"/>
</dbReference>
<comment type="caution">
    <text evidence="1">The sequence shown here is derived from an EMBL/GenBank/DDBJ whole genome shotgun (WGS) entry which is preliminary data.</text>
</comment>
<proteinExistence type="predicted"/>
<sequence length="68" mass="7416">MNDVRRGYQQKADAHAREAEELLASLNSKQAAAAHASLAVFYQLKANDNGGELEYAIKDLARQLAGRS</sequence>
<evidence type="ECO:0000313" key="1">
    <source>
        <dbReference type="EMBL" id="MEQ3538726.1"/>
    </source>
</evidence>
<gene>
    <name evidence="1" type="ORF">WHI96_07830</name>
</gene>
<evidence type="ECO:0000313" key="2">
    <source>
        <dbReference type="Proteomes" id="UP001464923"/>
    </source>
</evidence>
<protein>
    <submittedName>
        <fullName evidence="1">Uncharacterized protein</fullName>
    </submittedName>
</protein>
<accession>A0ABV1JSS1</accession>
<dbReference type="RefSeq" id="WP_349302356.1">
    <property type="nucleotide sequence ID" value="NZ_JBEDNP010000004.1"/>
</dbReference>
<name>A0ABV1JSS1_9PSEU</name>
<organism evidence="1 2">
    <name type="scientific">Pseudonocardia tropica</name>
    <dbReference type="NCBI Taxonomy" id="681289"/>
    <lineage>
        <taxon>Bacteria</taxon>
        <taxon>Bacillati</taxon>
        <taxon>Actinomycetota</taxon>
        <taxon>Actinomycetes</taxon>
        <taxon>Pseudonocardiales</taxon>
        <taxon>Pseudonocardiaceae</taxon>
        <taxon>Pseudonocardia</taxon>
    </lineage>
</organism>
<reference evidence="1 2" key="1">
    <citation type="submission" date="2024-03" db="EMBL/GenBank/DDBJ databases">
        <title>Draft genome sequence of Pseudonocardia tropica JCM 19149.</title>
        <authorList>
            <person name="Butdee W."/>
            <person name="Duangmal K."/>
        </authorList>
    </citation>
    <scope>NUCLEOTIDE SEQUENCE [LARGE SCALE GENOMIC DNA]</scope>
    <source>
        <strain evidence="1 2">JCM 19149</strain>
    </source>
</reference>
<dbReference type="EMBL" id="JBEDNP010000004">
    <property type="protein sequence ID" value="MEQ3538726.1"/>
    <property type="molecule type" value="Genomic_DNA"/>
</dbReference>